<keyword evidence="1 6" id="KW-0645">Protease</keyword>
<dbReference type="EC" id="3.4.24.-" evidence="7"/>
<evidence type="ECO:0000259" key="8">
    <source>
        <dbReference type="PROSITE" id="PS51864"/>
    </source>
</evidence>
<dbReference type="InterPro" id="IPR001506">
    <property type="entry name" value="Peptidase_M12A"/>
</dbReference>
<dbReference type="EMBL" id="LJIJ01003174">
    <property type="protein sequence ID" value="ODM88798.1"/>
    <property type="molecule type" value="Genomic_DNA"/>
</dbReference>
<dbReference type="OMA" id="VIVIFEN"/>
<dbReference type="InterPro" id="IPR006026">
    <property type="entry name" value="Peptidase_Metallo"/>
</dbReference>
<feature type="binding site" evidence="6">
    <location>
        <position position="113"/>
    </location>
    <ligand>
        <name>Zn(2+)</name>
        <dbReference type="ChEBI" id="CHEBI:29105"/>
        <note>catalytic</note>
    </ligand>
</feature>
<evidence type="ECO:0000256" key="6">
    <source>
        <dbReference type="PROSITE-ProRule" id="PRU01211"/>
    </source>
</evidence>
<keyword evidence="3 6" id="KW-0378">Hydrolase</keyword>
<reference evidence="9 10" key="1">
    <citation type="journal article" date="2016" name="Genome Biol. Evol.">
        <title>Gene Family Evolution Reflects Adaptation to Soil Environmental Stressors in the Genome of the Collembolan Orchesella cincta.</title>
        <authorList>
            <person name="Faddeeva-Vakhrusheva A."/>
            <person name="Derks M.F."/>
            <person name="Anvar S.Y."/>
            <person name="Agamennone V."/>
            <person name="Suring W."/>
            <person name="Smit S."/>
            <person name="van Straalen N.M."/>
            <person name="Roelofs D."/>
        </authorList>
    </citation>
    <scope>NUCLEOTIDE SEQUENCE [LARGE SCALE GENOMIC DNA]</scope>
    <source>
        <tissue evidence="9">Mixed pool</tissue>
    </source>
</reference>
<comment type="caution">
    <text evidence="6">Lacks conserved residue(s) required for the propagation of feature annotation.</text>
</comment>
<dbReference type="PROSITE" id="PS51864">
    <property type="entry name" value="ASTACIN"/>
    <property type="match status" value="1"/>
</dbReference>
<evidence type="ECO:0000256" key="1">
    <source>
        <dbReference type="ARBA" id="ARBA00022670"/>
    </source>
</evidence>
<evidence type="ECO:0000256" key="2">
    <source>
        <dbReference type="ARBA" id="ARBA00022723"/>
    </source>
</evidence>
<gene>
    <name evidence="9" type="ORF">Ocin01_17884</name>
</gene>
<comment type="cofactor">
    <cofactor evidence="6 7">
        <name>Zn(2+)</name>
        <dbReference type="ChEBI" id="CHEBI:29105"/>
    </cofactor>
    <text evidence="6 7">Binds 1 zinc ion per subunit.</text>
</comment>
<dbReference type="Gene3D" id="3.40.390.10">
    <property type="entry name" value="Collagenase (Catalytic Domain)"/>
    <property type="match status" value="1"/>
</dbReference>
<keyword evidence="5 6" id="KW-0482">Metalloprotease</keyword>
<protein>
    <recommendedName>
        <fullName evidence="7">Metalloendopeptidase</fullName>
        <ecNumber evidence="7">3.4.24.-</ecNumber>
    </recommendedName>
</protein>
<dbReference type="SUPFAM" id="SSF55486">
    <property type="entry name" value="Metalloproteases ('zincins'), catalytic domain"/>
    <property type="match status" value="1"/>
</dbReference>
<dbReference type="GO" id="GO:0006508">
    <property type="term" value="P:proteolysis"/>
    <property type="evidence" value="ECO:0007669"/>
    <property type="project" value="UniProtKB-KW"/>
</dbReference>
<keyword evidence="4 6" id="KW-0862">Zinc</keyword>
<dbReference type="AlphaFoldDB" id="A0A1D2M757"/>
<dbReference type="InterPro" id="IPR034035">
    <property type="entry name" value="Astacin-like_dom"/>
</dbReference>
<proteinExistence type="predicted"/>
<feature type="active site" evidence="6">
    <location>
        <position position="114"/>
    </location>
</feature>
<dbReference type="GO" id="GO:0008270">
    <property type="term" value="F:zinc ion binding"/>
    <property type="evidence" value="ECO:0007669"/>
    <property type="project" value="UniProtKB-UniRule"/>
</dbReference>
<dbReference type="PRINTS" id="PR00480">
    <property type="entry name" value="ASTACIN"/>
</dbReference>
<comment type="caution">
    <text evidence="9">The sequence shown here is derived from an EMBL/GenBank/DDBJ whole genome shotgun (WGS) entry which is preliminary data.</text>
</comment>
<sequence length="168" mass="18765">MRFAEGYDIKSGIIGTGTDGQIRQFRTQFPQHLVRKFASNEERNIVLGALAEISEKTCIRFVERAGQSDYVSIVRGEPNSGCWSYVGRIGGGQILNLQPGPGPHWHFHGIAAHEMIHALGFYHEQSRADRDDYVTIMWDNITPGTEGNFDKYSSSQVDPQGVPYDYGA</sequence>
<name>A0A1D2M757_ORCCI</name>
<dbReference type="OrthoDB" id="291007at2759"/>
<evidence type="ECO:0000256" key="5">
    <source>
        <dbReference type="ARBA" id="ARBA00023049"/>
    </source>
</evidence>
<dbReference type="GO" id="GO:0004222">
    <property type="term" value="F:metalloendopeptidase activity"/>
    <property type="evidence" value="ECO:0007669"/>
    <property type="project" value="UniProtKB-UniRule"/>
</dbReference>
<evidence type="ECO:0000256" key="4">
    <source>
        <dbReference type="ARBA" id="ARBA00022833"/>
    </source>
</evidence>
<accession>A0A1D2M757</accession>
<feature type="binding site" evidence="6">
    <location>
        <position position="123"/>
    </location>
    <ligand>
        <name>Zn(2+)</name>
        <dbReference type="ChEBI" id="CHEBI:29105"/>
        <note>catalytic</note>
    </ligand>
</feature>
<dbReference type="PANTHER" id="PTHR10127">
    <property type="entry name" value="DISCOIDIN, CUB, EGF, LAMININ , AND ZINC METALLOPROTEASE DOMAIN CONTAINING"/>
    <property type="match status" value="1"/>
</dbReference>
<dbReference type="Pfam" id="PF01400">
    <property type="entry name" value="Astacin"/>
    <property type="match status" value="1"/>
</dbReference>
<dbReference type="Proteomes" id="UP000094527">
    <property type="component" value="Unassembled WGS sequence"/>
</dbReference>
<dbReference type="CDD" id="cd04280">
    <property type="entry name" value="ZnMc_astacin_like"/>
    <property type="match status" value="1"/>
</dbReference>
<feature type="binding site" evidence="6">
    <location>
        <position position="117"/>
    </location>
    <ligand>
        <name>Zn(2+)</name>
        <dbReference type="ChEBI" id="CHEBI:29105"/>
        <note>catalytic</note>
    </ligand>
</feature>
<dbReference type="STRING" id="48709.A0A1D2M757"/>
<keyword evidence="10" id="KW-1185">Reference proteome</keyword>
<evidence type="ECO:0000256" key="7">
    <source>
        <dbReference type="RuleBase" id="RU361183"/>
    </source>
</evidence>
<dbReference type="InterPro" id="IPR024079">
    <property type="entry name" value="MetalloPept_cat_dom_sf"/>
</dbReference>
<evidence type="ECO:0000313" key="10">
    <source>
        <dbReference type="Proteomes" id="UP000094527"/>
    </source>
</evidence>
<dbReference type="SMART" id="SM00235">
    <property type="entry name" value="ZnMc"/>
    <property type="match status" value="1"/>
</dbReference>
<evidence type="ECO:0000313" key="9">
    <source>
        <dbReference type="EMBL" id="ODM88798.1"/>
    </source>
</evidence>
<dbReference type="PANTHER" id="PTHR10127:SF780">
    <property type="entry name" value="METALLOENDOPEPTIDASE"/>
    <property type="match status" value="1"/>
</dbReference>
<keyword evidence="2 6" id="KW-0479">Metal-binding</keyword>
<evidence type="ECO:0000256" key="3">
    <source>
        <dbReference type="ARBA" id="ARBA00022801"/>
    </source>
</evidence>
<feature type="domain" description="Peptidase M12A" evidence="8">
    <location>
        <begin position="11"/>
        <end position="168"/>
    </location>
</feature>
<organism evidence="9 10">
    <name type="scientific">Orchesella cincta</name>
    <name type="common">Springtail</name>
    <name type="synonym">Podura cincta</name>
    <dbReference type="NCBI Taxonomy" id="48709"/>
    <lineage>
        <taxon>Eukaryota</taxon>
        <taxon>Metazoa</taxon>
        <taxon>Ecdysozoa</taxon>
        <taxon>Arthropoda</taxon>
        <taxon>Hexapoda</taxon>
        <taxon>Collembola</taxon>
        <taxon>Entomobryomorpha</taxon>
        <taxon>Entomobryoidea</taxon>
        <taxon>Orchesellidae</taxon>
        <taxon>Orchesellinae</taxon>
        <taxon>Orchesella</taxon>
    </lineage>
</organism>